<gene>
    <name evidence="2" type="ORF">EV669_101228</name>
</gene>
<dbReference type="Proteomes" id="UP000294801">
    <property type="component" value="Unassembled WGS sequence"/>
</dbReference>
<comment type="caution">
    <text evidence="2">The sequence shown here is derived from an EMBL/GenBank/DDBJ whole genome shotgun (WGS) entry which is preliminary data.</text>
</comment>
<evidence type="ECO:0000256" key="1">
    <source>
        <dbReference type="SAM" id="Phobius"/>
    </source>
</evidence>
<dbReference type="RefSeq" id="WP_054286600.1">
    <property type="nucleotide sequence ID" value="NZ_LIVN01000019.1"/>
</dbReference>
<dbReference type="EMBL" id="SMDA01000001">
    <property type="protein sequence ID" value="TCW33702.1"/>
    <property type="molecule type" value="Genomic_DNA"/>
</dbReference>
<dbReference type="Pfam" id="PF05751">
    <property type="entry name" value="FixH"/>
    <property type="match status" value="1"/>
</dbReference>
<protein>
    <recommendedName>
        <fullName evidence="4">Nitrogen fixation protein FixH</fullName>
    </recommendedName>
</protein>
<organism evidence="2 3">
    <name type="scientific">Gulbenkiania mobilis</name>
    <dbReference type="NCBI Taxonomy" id="397457"/>
    <lineage>
        <taxon>Bacteria</taxon>
        <taxon>Pseudomonadati</taxon>
        <taxon>Pseudomonadota</taxon>
        <taxon>Betaproteobacteria</taxon>
        <taxon>Neisseriales</taxon>
        <taxon>Chromobacteriaceae</taxon>
        <taxon>Gulbenkiania</taxon>
    </lineage>
</organism>
<proteinExistence type="predicted"/>
<keyword evidence="3" id="KW-1185">Reference proteome</keyword>
<feature type="transmembrane region" description="Helical" evidence="1">
    <location>
        <begin position="15"/>
        <end position="38"/>
    </location>
</feature>
<keyword evidence="1" id="KW-1133">Transmembrane helix</keyword>
<evidence type="ECO:0000313" key="2">
    <source>
        <dbReference type="EMBL" id="TCW33702.1"/>
    </source>
</evidence>
<keyword evidence="1" id="KW-0472">Membrane</keyword>
<name>A0ABY2D511_GULMO</name>
<evidence type="ECO:0008006" key="4">
    <source>
        <dbReference type="Google" id="ProtNLM"/>
    </source>
</evidence>
<keyword evidence="1" id="KW-0812">Transmembrane</keyword>
<sequence length="172" mass="19523">MQKTFPQRPWYKERWPWLLMAGPAIAVVAGIITFNLAVQSDDGLVSDDYYKRGKEINRELRRDEAATQMGLTAQVLFDPAMQRVMVTTTSRTALPDRLRLQLIHPAQDDYDQTITLQRTGPNAYAGTVKPASANHWYVRLEDEGNQWRVQGEWKPQEGAGVVLGQPALEKVE</sequence>
<dbReference type="InterPro" id="IPR008620">
    <property type="entry name" value="FixH"/>
</dbReference>
<evidence type="ECO:0000313" key="3">
    <source>
        <dbReference type="Proteomes" id="UP000294801"/>
    </source>
</evidence>
<accession>A0ABY2D511</accession>
<reference evidence="2 3" key="1">
    <citation type="submission" date="2019-03" db="EMBL/GenBank/DDBJ databases">
        <title>Genomic Encyclopedia of Type Strains, Phase IV (KMG-IV): sequencing the most valuable type-strain genomes for metagenomic binning, comparative biology and taxonomic classification.</title>
        <authorList>
            <person name="Goeker M."/>
        </authorList>
    </citation>
    <scope>NUCLEOTIDE SEQUENCE [LARGE SCALE GENOMIC DNA]</scope>
    <source>
        <strain evidence="2 3">DSM 18507</strain>
    </source>
</reference>